<dbReference type="GO" id="GO:0016042">
    <property type="term" value="P:lipid catabolic process"/>
    <property type="evidence" value="ECO:0007669"/>
    <property type="project" value="UniProtKB-UniRule"/>
</dbReference>
<feature type="active site" description="Proton acceptor" evidence="4">
    <location>
        <position position="397"/>
    </location>
</feature>
<proteinExistence type="predicted"/>
<keyword evidence="1 4" id="KW-0378">Hydrolase</keyword>
<dbReference type="Proteomes" id="UP000314616">
    <property type="component" value="Chromosome"/>
</dbReference>
<protein>
    <submittedName>
        <fullName evidence="7">Patatin-like phospholipase family protein</fullName>
    </submittedName>
</protein>
<dbReference type="InterPro" id="IPR050301">
    <property type="entry name" value="NTE"/>
</dbReference>
<evidence type="ECO:0000256" key="2">
    <source>
        <dbReference type="ARBA" id="ARBA00022963"/>
    </source>
</evidence>
<feature type="domain" description="PNPLA" evidence="6">
    <location>
        <begin position="97"/>
        <end position="410"/>
    </location>
</feature>
<dbReference type="Gene3D" id="3.40.1090.10">
    <property type="entry name" value="Cytosolic phospholipase A2 catalytic domain"/>
    <property type="match status" value="2"/>
</dbReference>
<dbReference type="PANTHER" id="PTHR14226:SF57">
    <property type="entry name" value="BLR7027 PROTEIN"/>
    <property type="match status" value="1"/>
</dbReference>
<accession>A0A5B8C6X6</accession>
<keyword evidence="2 4" id="KW-0442">Lipid degradation</keyword>
<feature type="region of interest" description="Disordered" evidence="5">
    <location>
        <begin position="1"/>
        <end position="73"/>
    </location>
</feature>
<dbReference type="PANTHER" id="PTHR14226">
    <property type="entry name" value="NEUROPATHY TARGET ESTERASE/SWISS CHEESE D.MELANOGASTER"/>
    <property type="match status" value="1"/>
</dbReference>
<gene>
    <name evidence="7" type="ORF">FE374_18545</name>
</gene>
<dbReference type="AlphaFoldDB" id="A0A5B8C6X6"/>
<feature type="compositionally biased region" description="Low complexity" evidence="5">
    <location>
        <begin position="9"/>
        <end position="28"/>
    </location>
</feature>
<name>A0A5B8C6X6_9MICO</name>
<feature type="short sequence motif" description="GXSXG" evidence="4">
    <location>
        <begin position="129"/>
        <end position="133"/>
    </location>
</feature>
<evidence type="ECO:0000256" key="5">
    <source>
        <dbReference type="SAM" id="MobiDB-lite"/>
    </source>
</evidence>
<feature type="region of interest" description="Disordered" evidence="5">
    <location>
        <begin position="201"/>
        <end position="269"/>
    </location>
</feature>
<evidence type="ECO:0000256" key="3">
    <source>
        <dbReference type="ARBA" id="ARBA00023098"/>
    </source>
</evidence>
<dbReference type="GO" id="GO:0016787">
    <property type="term" value="F:hydrolase activity"/>
    <property type="evidence" value="ECO:0007669"/>
    <property type="project" value="UniProtKB-UniRule"/>
</dbReference>
<organism evidence="7 8">
    <name type="scientific">Georgenia yuyongxinii</name>
    <dbReference type="NCBI Taxonomy" id="2589797"/>
    <lineage>
        <taxon>Bacteria</taxon>
        <taxon>Bacillati</taxon>
        <taxon>Actinomycetota</taxon>
        <taxon>Actinomycetes</taxon>
        <taxon>Micrococcales</taxon>
        <taxon>Bogoriellaceae</taxon>
        <taxon>Georgenia</taxon>
    </lineage>
</organism>
<dbReference type="EMBL" id="CP040915">
    <property type="protein sequence ID" value="QDC26343.1"/>
    <property type="molecule type" value="Genomic_DNA"/>
</dbReference>
<keyword evidence="3 4" id="KW-0443">Lipid metabolism</keyword>
<dbReference type="Pfam" id="PF01734">
    <property type="entry name" value="Patatin"/>
    <property type="match status" value="1"/>
</dbReference>
<dbReference type="SUPFAM" id="SSF52151">
    <property type="entry name" value="FabD/lysophospholipase-like"/>
    <property type="match status" value="1"/>
</dbReference>
<evidence type="ECO:0000259" key="6">
    <source>
        <dbReference type="PROSITE" id="PS51635"/>
    </source>
</evidence>
<reference evidence="7 8" key="1">
    <citation type="submission" date="2019-05" db="EMBL/GenBank/DDBJ databases">
        <title>Georgenia *** sp. nov., and Georgenia *** sp. nov., isolated from the intestinal contents of plateau pika (Ochotona curzoniae) in the Qinghai-Tibet plateau of China.</title>
        <authorList>
            <person name="Tian Z."/>
        </authorList>
    </citation>
    <scope>NUCLEOTIDE SEQUENCE [LARGE SCALE GENOMIC DNA]</scope>
    <source>
        <strain evidence="7 8">Z443</strain>
    </source>
</reference>
<feature type="compositionally biased region" description="Basic residues" evidence="5">
    <location>
        <begin position="55"/>
        <end position="70"/>
    </location>
</feature>
<dbReference type="InterPro" id="IPR002641">
    <property type="entry name" value="PNPLA_dom"/>
</dbReference>
<feature type="active site" description="Nucleophile" evidence="4">
    <location>
        <position position="131"/>
    </location>
</feature>
<comment type="caution">
    <text evidence="4">Lacks conserved residue(s) required for the propagation of feature annotation.</text>
</comment>
<evidence type="ECO:0000256" key="1">
    <source>
        <dbReference type="ARBA" id="ARBA00022801"/>
    </source>
</evidence>
<evidence type="ECO:0000313" key="8">
    <source>
        <dbReference type="Proteomes" id="UP000314616"/>
    </source>
</evidence>
<dbReference type="KEGG" id="gyu:FE374_18545"/>
<dbReference type="InterPro" id="IPR016035">
    <property type="entry name" value="Acyl_Trfase/lysoPLipase"/>
</dbReference>
<sequence>MKRREGRRPTTGPSGRRTGRSGCSTSCTMRTSDDVDGGLRGPGPEDPGTRDPKTRHQRKHGPPTSARRRGAAPSTVSLWRMRWTLRRPEVRADVVGLVISGGGSRSSFQIGALRYLYDRQGITPTVFTGTSAGSILAAVLAQSAEPAGQRRALAELERIWLAMRQDSDMFTEQEWYATLRERGPAWVKAFSRQQRRRGTLGRTFARVASMTGGHTSDTAAVNAGDTGDAAESTTTPDSAATPDSADGSTPDAPAGPRAAVESDQPTAGSTWNPINVVELLYALREAGRARPDLEVIVRGAQRERSMYRPGPIVEQLLDPAVFVPERVATSGVTLRVAVVALESGELRYVTETGALVDRHDGPVPGTAPVPLVDALYASCAIPAVFPPVRLGEEHYVDGGVRETLPAEIAVEHLGVTRCFAVVASPPGVPHQESYAEKDMLTIVLRSTAGIMSDEALHDEVNYARRAGATVIAPELDVHDALTIDPGLVTIAMDYGYLRAAEVCANSSEEERQLVRDLVTLRREVWALESDLLGPAAGEDAAGPAVAEPDLAELVALKHRLRALVDQAPQAWLPPGAQDWWRTYERHPWEPPVAPTWAG</sequence>
<evidence type="ECO:0000313" key="7">
    <source>
        <dbReference type="EMBL" id="QDC26343.1"/>
    </source>
</evidence>
<dbReference type="OrthoDB" id="4080114at2"/>
<feature type="short sequence motif" description="DGA/G" evidence="4">
    <location>
        <begin position="397"/>
        <end position="399"/>
    </location>
</feature>
<evidence type="ECO:0000256" key="4">
    <source>
        <dbReference type="PROSITE-ProRule" id="PRU01161"/>
    </source>
</evidence>
<dbReference type="PROSITE" id="PS51635">
    <property type="entry name" value="PNPLA"/>
    <property type="match status" value="1"/>
</dbReference>